<reference evidence="14 15" key="1">
    <citation type="submission" date="2016-11" db="EMBL/GenBank/DDBJ databases">
        <authorList>
            <person name="Jaros S."/>
            <person name="Januszkiewicz K."/>
            <person name="Wedrychowicz H."/>
        </authorList>
    </citation>
    <scope>NUCLEOTIDE SEQUENCE [LARGE SCALE GENOMIC DNA]</scope>
    <source>
        <strain evidence="14 15">DSM 21120</strain>
    </source>
</reference>
<dbReference type="GO" id="GO:0006269">
    <property type="term" value="P:DNA replication, synthesis of primer"/>
    <property type="evidence" value="ECO:0007669"/>
    <property type="project" value="UniProtKB-UniRule"/>
</dbReference>
<keyword evidence="8 12" id="KW-0238">DNA-binding</keyword>
<evidence type="ECO:0000256" key="5">
    <source>
        <dbReference type="ARBA" id="ARBA00022801"/>
    </source>
</evidence>
<dbReference type="GO" id="GO:1990077">
    <property type="term" value="C:primosome complex"/>
    <property type="evidence" value="ECO:0007669"/>
    <property type="project" value="UniProtKB-UniRule"/>
</dbReference>
<dbReference type="InterPro" id="IPR007694">
    <property type="entry name" value="DNA_helicase_DnaB-like_C"/>
</dbReference>
<dbReference type="EC" id="5.6.2.3" evidence="11 12"/>
<comment type="similarity">
    <text evidence="1 12">Belongs to the helicase family. DnaB subfamily.</text>
</comment>
<evidence type="ECO:0000256" key="7">
    <source>
        <dbReference type="ARBA" id="ARBA00022840"/>
    </source>
</evidence>
<evidence type="ECO:0000256" key="3">
    <source>
        <dbReference type="ARBA" id="ARBA00022705"/>
    </source>
</evidence>
<evidence type="ECO:0000313" key="14">
    <source>
        <dbReference type="EMBL" id="SHH65913.1"/>
    </source>
</evidence>
<keyword evidence="2 12" id="KW-0639">Primosome</keyword>
<evidence type="ECO:0000256" key="9">
    <source>
        <dbReference type="ARBA" id="ARBA00023235"/>
    </source>
</evidence>
<keyword evidence="7 12" id="KW-0067">ATP-binding</keyword>
<dbReference type="GO" id="GO:0005524">
    <property type="term" value="F:ATP binding"/>
    <property type="evidence" value="ECO:0007669"/>
    <property type="project" value="UniProtKB-UniRule"/>
</dbReference>
<dbReference type="Pfam" id="PF00772">
    <property type="entry name" value="DnaB"/>
    <property type="match status" value="1"/>
</dbReference>
<dbReference type="SUPFAM" id="SSF52540">
    <property type="entry name" value="P-loop containing nucleoside triphosphate hydrolases"/>
    <property type="match status" value="1"/>
</dbReference>
<dbReference type="InterPro" id="IPR027417">
    <property type="entry name" value="P-loop_NTPase"/>
</dbReference>
<feature type="domain" description="SF4 helicase" evidence="13">
    <location>
        <begin position="175"/>
        <end position="441"/>
    </location>
</feature>
<evidence type="ECO:0000256" key="12">
    <source>
        <dbReference type="RuleBase" id="RU362085"/>
    </source>
</evidence>
<dbReference type="GO" id="GO:0043139">
    <property type="term" value="F:5'-3' DNA helicase activity"/>
    <property type="evidence" value="ECO:0007669"/>
    <property type="project" value="UniProtKB-EC"/>
</dbReference>
<dbReference type="Gene3D" id="1.10.860.10">
    <property type="entry name" value="DNAb Helicase, Chain A"/>
    <property type="match status" value="1"/>
</dbReference>
<dbReference type="InterPro" id="IPR007692">
    <property type="entry name" value="DNA_helicase_DnaB"/>
</dbReference>
<comment type="function">
    <text evidence="12">The main replicative DNA helicase, it participates in initiation and elongation during chromosome replication. Travels ahead of the DNA replisome, separating dsDNA into templates for DNA synthesis. A processive ATP-dependent 5'-3' DNA helicase it has DNA-dependent ATPase activity.</text>
</comment>
<dbReference type="OrthoDB" id="9773982at2"/>
<dbReference type="NCBIfam" id="TIGR00665">
    <property type="entry name" value="DnaB"/>
    <property type="match status" value="1"/>
</dbReference>
<dbReference type="PROSITE" id="PS51199">
    <property type="entry name" value="SF4_HELICASE"/>
    <property type="match status" value="1"/>
</dbReference>
<dbReference type="InterPro" id="IPR007693">
    <property type="entry name" value="DNA_helicase_DnaB-like_N"/>
</dbReference>
<dbReference type="Pfam" id="PF03796">
    <property type="entry name" value="DnaB_C"/>
    <property type="match status" value="1"/>
</dbReference>
<evidence type="ECO:0000256" key="8">
    <source>
        <dbReference type="ARBA" id="ARBA00023125"/>
    </source>
</evidence>
<sequence>MDLMIPPHNLDAEQSVLGAMLLSKESITTAVENLRADDFYSDSHGEIYNAIISIYNRNNPADIVTVSEELKKRTTLDEIGGLSYIAGLASSVAAISNTKYYCDIIKEKSTLRKLISTSDEIISKAYSPEAEVDSIIESAEKNIFDITQDTHRTGLVPVKEVLLESFAQMEQRSQNPTGLTGLTTGFSDLDHKLSGFQKSDLILLAARPSMGKTALMVNLATNAALKSEASVAMFSLEMSKHQLVQRIMASTAHVDLQKIISGNLNEDEWLKVINIMPILSELKIEIDDTAGITPLELKAKCRRLKIERGLDLVVIDYLQLMEMGGRVESRQQEISSISRSLKAIAKELEVPVIALSQLSRMPETRTDHRPILSDLRESGAIEQDADIVMFLYRDEYYTKEESEKPNVGEVIIAKHRNGPTGTVELVFKKEYTKFLNMEREN</sequence>
<dbReference type="EMBL" id="FQXI01000020">
    <property type="protein sequence ID" value="SHH65913.1"/>
    <property type="molecule type" value="Genomic_DNA"/>
</dbReference>
<dbReference type="AlphaFoldDB" id="A0A1M5UT70"/>
<evidence type="ECO:0000313" key="15">
    <source>
        <dbReference type="Proteomes" id="UP000184032"/>
    </source>
</evidence>
<evidence type="ECO:0000256" key="1">
    <source>
        <dbReference type="ARBA" id="ARBA00008428"/>
    </source>
</evidence>
<dbReference type="RefSeq" id="WP_073185632.1">
    <property type="nucleotide sequence ID" value="NZ_FQXI01000020.1"/>
</dbReference>
<evidence type="ECO:0000256" key="2">
    <source>
        <dbReference type="ARBA" id="ARBA00022515"/>
    </source>
</evidence>
<dbReference type="Gene3D" id="3.40.50.300">
    <property type="entry name" value="P-loop containing nucleotide triphosphate hydrolases"/>
    <property type="match status" value="1"/>
</dbReference>
<evidence type="ECO:0000256" key="6">
    <source>
        <dbReference type="ARBA" id="ARBA00022806"/>
    </source>
</evidence>
<keyword evidence="15" id="KW-1185">Reference proteome</keyword>
<dbReference type="FunFam" id="1.10.860.10:FF:000001">
    <property type="entry name" value="Replicative DNA helicase"/>
    <property type="match status" value="1"/>
</dbReference>
<accession>A0A1M5UT70</accession>
<organism evidence="14 15">
    <name type="scientific">Anaerosphaera aminiphila DSM 21120</name>
    <dbReference type="NCBI Taxonomy" id="1120995"/>
    <lineage>
        <taxon>Bacteria</taxon>
        <taxon>Bacillati</taxon>
        <taxon>Bacillota</taxon>
        <taxon>Tissierellia</taxon>
        <taxon>Tissierellales</taxon>
        <taxon>Peptoniphilaceae</taxon>
        <taxon>Anaerosphaera</taxon>
    </lineage>
</organism>
<gene>
    <name evidence="14" type="ORF">SAMN02745245_01863</name>
</gene>
<dbReference type="PANTHER" id="PTHR30153">
    <property type="entry name" value="REPLICATIVE DNA HELICASE DNAB"/>
    <property type="match status" value="1"/>
</dbReference>
<dbReference type="FunFam" id="3.40.50.300:FF:000076">
    <property type="entry name" value="Replicative DNA helicase"/>
    <property type="match status" value="1"/>
</dbReference>
<dbReference type="STRING" id="1120995.SAMN02745245_01863"/>
<dbReference type="CDD" id="cd00984">
    <property type="entry name" value="DnaB_C"/>
    <property type="match status" value="1"/>
</dbReference>
<dbReference type="GO" id="GO:0003677">
    <property type="term" value="F:DNA binding"/>
    <property type="evidence" value="ECO:0007669"/>
    <property type="project" value="UniProtKB-UniRule"/>
</dbReference>
<comment type="catalytic activity">
    <reaction evidence="10 12">
        <text>ATP + H2O = ADP + phosphate + H(+)</text>
        <dbReference type="Rhea" id="RHEA:13065"/>
        <dbReference type="ChEBI" id="CHEBI:15377"/>
        <dbReference type="ChEBI" id="CHEBI:15378"/>
        <dbReference type="ChEBI" id="CHEBI:30616"/>
        <dbReference type="ChEBI" id="CHEBI:43474"/>
        <dbReference type="ChEBI" id="CHEBI:456216"/>
        <dbReference type="EC" id="5.6.2.3"/>
    </reaction>
</comment>
<dbReference type="NCBIfam" id="NF004384">
    <property type="entry name" value="PRK05748.1"/>
    <property type="match status" value="1"/>
</dbReference>
<dbReference type="Proteomes" id="UP000184032">
    <property type="component" value="Unassembled WGS sequence"/>
</dbReference>
<keyword evidence="3 12" id="KW-0235">DNA replication</keyword>
<keyword evidence="4 12" id="KW-0547">Nucleotide-binding</keyword>
<keyword evidence="6 12" id="KW-0347">Helicase</keyword>
<dbReference type="InterPro" id="IPR016136">
    <property type="entry name" value="DNA_helicase_N/primase_C"/>
</dbReference>
<dbReference type="GO" id="GO:0005829">
    <property type="term" value="C:cytosol"/>
    <property type="evidence" value="ECO:0007669"/>
    <property type="project" value="TreeGrafter"/>
</dbReference>
<keyword evidence="5 12" id="KW-0378">Hydrolase</keyword>
<protein>
    <recommendedName>
        <fullName evidence="11 12">Replicative DNA helicase</fullName>
        <ecNumber evidence="11 12">5.6.2.3</ecNumber>
    </recommendedName>
</protein>
<dbReference type="InterPro" id="IPR036185">
    <property type="entry name" value="DNA_heli_DnaB-like_N_sf"/>
</dbReference>
<dbReference type="SUPFAM" id="SSF48024">
    <property type="entry name" value="N-terminal domain of DnaB helicase"/>
    <property type="match status" value="1"/>
</dbReference>
<evidence type="ECO:0000256" key="10">
    <source>
        <dbReference type="ARBA" id="ARBA00048954"/>
    </source>
</evidence>
<evidence type="ECO:0000259" key="13">
    <source>
        <dbReference type="PROSITE" id="PS51199"/>
    </source>
</evidence>
<proteinExistence type="inferred from homology"/>
<dbReference type="GO" id="GO:0042802">
    <property type="term" value="F:identical protein binding"/>
    <property type="evidence" value="ECO:0007669"/>
    <property type="project" value="UniProtKB-ARBA"/>
</dbReference>
<evidence type="ECO:0000256" key="11">
    <source>
        <dbReference type="NCBIfam" id="TIGR00665"/>
    </source>
</evidence>
<dbReference type="PANTHER" id="PTHR30153:SF2">
    <property type="entry name" value="REPLICATIVE DNA HELICASE"/>
    <property type="match status" value="1"/>
</dbReference>
<dbReference type="GO" id="GO:0016887">
    <property type="term" value="F:ATP hydrolysis activity"/>
    <property type="evidence" value="ECO:0007669"/>
    <property type="project" value="RHEA"/>
</dbReference>
<name>A0A1M5UT70_9FIRM</name>
<keyword evidence="9" id="KW-0413">Isomerase</keyword>
<evidence type="ECO:0000256" key="4">
    <source>
        <dbReference type="ARBA" id="ARBA00022741"/>
    </source>
</evidence>